<dbReference type="AlphaFoldDB" id="A0A820LEI9"/>
<dbReference type="Proteomes" id="UP000663823">
    <property type="component" value="Unassembled WGS sequence"/>
</dbReference>
<reference evidence="1" key="1">
    <citation type="submission" date="2021-02" db="EMBL/GenBank/DDBJ databases">
        <authorList>
            <person name="Nowell W R."/>
        </authorList>
    </citation>
    <scope>NUCLEOTIDE SEQUENCE</scope>
</reference>
<sequence length="65" mass="7540">TINTIRGSIEIRQLIQSMLENCSFELRLCETTQCLLQRDLNDDIQEMCTIINSSVPIRLNQCTYC</sequence>
<dbReference type="EMBL" id="CAJOAX010064360">
    <property type="protein sequence ID" value="CAF4353063.1"/>
    <property type="molecule type" value="Genomic_DNA"/>
</dbReference>
<protein>
    <submittedName>
        <fullName evidence="1">Uncharacterized protein</fullName>
    </submittedName>
</protein>
<name>A0A820LEI9_9BILA</name>
<proteinExistence type="predicted"/>
<evidence type="ECO:0000313" key="2">
    <source>
        <dbReference type="Proteomes" id="UP000663823"/>
    </source>
</evidence>
<feature type="non-terminal residue" evidence="1">
    <location>
        <position position="1"/>
    </location>
</feature>
<accession>A0A820LEI9</accession>
<organism evidence="1 2">
    <name type="scientific">Rotaria sordida</name>
    <dbReference type="NCBI Taxonomy" id="392033"/>
    <lineage>
        <taxon>Eukaryota</taxon>
        <taxon>Metazoa</taxon>
        <taxon>Spiralia</taxon>
        <taxon>Gnathifera</taxon>
        <taxon>Rotifera</taxon>
        <taxon>Eurotatoria</taxon>
        <taxon>Bdelloidea</taxon>
        <taxon>Philodinida</taxon>
        <taxon>Philodinidae</taxon>
        <taxon>Rotaria</taxon>
    </lineage>
</organism>
<comment type="caution">
    <text evidence="1">The sequence shown here is derived from an EMBL/GenBank/DDBJ whole genome shotgun (WGS) entry which is preliminary data.</text>
</comment>
<gene>
    <name evidence="1" type="ORF">OTI717_LOCUS43614</name>
</gene>
<evidence type="ECO:0000313" key="1">
    <source>
        <dbReference type="EMBL" id="CAF4353063.1"/>
    </source>
</evidence>